<evidence type="ECO:0000256" key="3">
    <source>
        <dbReference type="ARBA" id="ARBA00022989"/>
    </source>
</evidence>
<gene>
    <name evidence="5" type="ORF">C0V70_09870</name>
</gene>
<organism evidence="5 6">
    <name type="scientific">Bacteriovorax stolpii</name>
    <name type="common">Bdellovibrio stolpii</name>
    <dbReference type="NCBI Taxonomy" id="960"/>
    <lineage>
        <taxon>Bacteria</taxon>
        <taxon>Pseudomonadati</taxon>
        <taxon>Bdellovibrionota</taxon>
        <taxon>Bacteriovoracia</taxon>
        <taxon>Bacteriovoracales</taxon>
        <taxon>Bacteriovoracaceae</taxon>
        <taxon>Bacteriovorax</taxon>
    </lineage>
</organism>
<dbReference type="InterPro" id="IPR023352">
    <property type="entry name" value="MAPEG-like_dom_sf"/>
</dbReference>
<dbReference type="GO" id="GO:0016020">
    <property type="term" value="C:membrane"/>
    <property type="evidence" value="ECO:0007669"/>
    <property type="project" value="UniProtKB-SubCell"/>
</dbReference>
<evidence type="ECO:0000256" key="4">
    <source>
        <dbReference type="ARBA" id="ARBA00023136"/>
    </source>
</evidence>
<dbReference type="Proteomes" id="UP000235584">
    <property type="component" value="Chromosome"/>
</dbReference>
<reference evidence="5 6" key="1">
    <citation type="submission" date="2018-01" db="EMBL/GenBank/DDBJ databases">
        <title>Complete genome sequence of Bacteriovorax stolpii DSM12778.</title>
        <authorList>
            <person name="Tang B."/>
            <person name="Chang J."/>
        </authorList>
    </citation>
    <scope>NUCLEOTIDE SEQUENCE [LARGE SCALE GENOMIC DNA]</scope>
    <source>
        <strain evidence="5 6">DSM 12778</strain>
    </source>
</reference>
<dbReference type="SUPFAM" id="SSF161084">
    <property type="entry name" value="MAPEG domain-like"/>
    <property type="match status" value="1"/>
</dbReference>
<keyword evidence="3" id="KW-1133">Transmembrane helix</keyword>
<dbReference type="InterPro" id="IPR001129">
    <property type="entry name" value="Membr-assoc_MAPEG"/>
</dbReference>
<comment type="subcellular location">
    <subcellularLocation>
        <location evidence="1">Membrane</location>
    </subcellularLocation>
</comment>
<dbReference type="EMBL" id="CP025704">
    <property type="protein sequence ID" value="AUN98405.1"/>
    <property type="molecule type" value="Genomic_DNA"/>
</dbReference>
<evidence type="ECO:0000256" key="2">
    <source>
        <dbReference type="ARBA" id="ARBA00022692"/>
    </source>
</evidence>
<dbReference type="RefSeq" id="WP_102243696.1">
    <property type="nucleotide sequence ID" value="NZ_CP025704.1"/>
</dbReference>
<protein>
    <submittedName>
        <fullName evidence="5">Uncharacterized protein</fullName>
    </submittedName>
</protein>
<dbReference type="Pfam" id="PF01124">
    <property type="entry name" value="MAPEG"/>
    <property type="match status" value="1"/>
</dbReference>
<dbReference type="AlphaFoldDB" id="A0A2K9NTJ6"/>
<name>A0A2K9NTJ6_BACTC</name>
<evidence type="ECO:0000313" key="5">
    <source>
        <dbReference type="EMBL" id="AUN98405.1"/>
    </source>
</evidence>
<dbReference type="Gene3D" id="1.20.120.550">
    <property type="entry name" value="Membrane associated eicosanoid/glutathione metabolism-like domain"/>
    <property type="match status" value="1"/>
</dbReference>
<evidence type="ECO:0000256" key="1">
    <source>
        <dbReference type="ARBA" id="ARBA00004370"/>
    </source>
</evidence>
<proteinExistence type="predicted"/>
<keyword evidence="2" id="KW-0812">Transmembrane</keyword>
<keyword evidence="4" id="KW-0472">Membrane</keyword>
<keyword evidence="6" id="KW-1185">Reference proteome</keyword>
<sequence length="143" mass="16614">MNPNLIYYPCFALLLLSAMVLVRMFLTRVQGIKSGQVDFRYFKTYNHAEKDLPTQMTQASRNFTNLFEVPTLFYMVCAFSLITQQVDGFFLWLAWIYVALRYLHSLIHLTNNKIMPRMAVYGLSWIVLIIMGVILAFRIAGSL</sequence>
<accession>A0A2K9NTJ6</accession>
<dbReference type="KEGG" id="bsto:C0V70_09870"/>
<evidence type="ECO:0000313" key="6">
    <source>
        <dbReference type="Proteomes" id="UP000235584"/>
    </source>
</evidence>